<name>T1ILL2_STRMM</name>
<accession>T1ILL2</accession>
<dbReference type="AlphaFoldDB" id="T1ILL2"/>
<keyword evidence="2" id="KW-0812">Transmembrane</keyword>
<reference evidence="3" key="2">
    <citation type="submission" date="2015-02" db="UniProtKB">
        <authorList>
            <consortium name="EnsemblMetazoa"/>
        </authorList>
    </citation>
    <scope>IDENTIFICATION</scope>
</reference>
<dbReference type="EnsemblMetazoa" id="SMAR001845-RA">
    <property type="protein sequence ID" value="SMAR001845-PA"/>
    <property type="gene ID" value="SMAR001845"/>
</dbReference>
<evidence type="ECO:0000313" key="4">
    <source>
        <dbReference type="Proteomes" id="UP000014500"/>
    </source>
</evidence>
<sequence length="379" mass="42585">MPDNGESDQGAGKFEFSGMPDNSNTKKSKIHASYTYAPRYAHTFVYTFESSPKLVYFNIASFSNMLLLLLLCISWTWSAVLTQNPPKLPHTPDEISVSFICTAGSGTDTQEASVGEIYYSKILNKGAVVIKRSGYTEHLVFNYNTSQVLVTTEKIAKHCDYVDISSFVDGSYNPKVLISMLTNDTLKFIADENSFGDIPGKLWQGNAQGFGETINVTYNELPWTFSSSYITNVSRPISLIGMDNKGAVLGYYFFGATNSVPHEAFMPPRGIFCRSFDDSKESGPTLPLAFRVDAEVYKEDTNYGSKIFYNGNLNVSRNDIITDYENRHSMITDRNYGEARFPLCVKKLPGKGSSQWEFLAMFWKRSLDMRLTRFITGEK</sequence>
<keyword evidence="2" id="KW-1133">Transmembrane helix</keyword>
<keyword evidence="2" id="KW-0472">Membrane</keyword>
<feature type="transmembrane region" description="Helical" evidence="2">
    <location>
        <begin position="54"/>
        <end position="77"/>
    </location>
</feature>
<keyword evidence="4" id="KW-1185">Reference proteome</keyword>
<dbReference type="Proteomes" id="UP000014500">
    <property type="component" value="Unassembled WGS sequence"/>
</dbReference>
<protein>
    <submittedName>
        <fullName evidence="3">Uncharacterized protein</fullName>
    </submittedName>
</protein>
<evidence type="ECO:0000313" key="3">
    <source>
        <dbReference type="EnsemblMetazoa" id="SMAR001845-PA"/>
    </source>
</evidence>
<proteinExistence type="predicted"/>
<organism evidence="3 4">
    <name type="scientific">Strigamia maritima</name>
    <name type="common">European centipede</name>
    <name type="synonym">Geophilus maritimus</name>
    <dbReference type="NCBI Taxonomy" id="126957"/>
    <lineage>
        <taxon>Eukaryota</taxon>
        <taxon>Metazoa</taxon>
        <taxon>Ecdysozoa</taxon>
        <taxon>Arthropoda</taxon>
        <taxon>Myriapoda</taxon>
        <taxon>Chilopoda</taxon>
        <taxon>Pleurostigmophora</taxon>
        <taxon>Geophilomorpha</taxon>
        <taxon>Linotaeniidae</taxon>
        <taxon>Strigamia</taxon>
    </lineage>
</organism>
<reference evidence="4" key="1">
    <citation type="submission" date="2011-05" db="EMBL/GenBank/DDBJ databases">
        <authorList>
            <person name="Richards S.R."/>
            <person name="Qu J."/>
            <person name="Jiang H."/>
            <person name="Jhangiani S.N."/>
            <person name="Agravi P."/>
            <person name="Goodspeed R."/>
            <person name="Gross S."/>
            <person name="Mandapat C."/>
            <person name="Jackson L."/>
            <person name="Mathew T."/>
            <person name="Pu L."/>
            <person name="Thornton R."/>
            <person name="Saada N."/>
            <person name="Wilczek-Boney K.B."/>
            <person name="Lee S."/>
            <person name="Kovar C."/>
            <person name="Wu Y."/>
            <person name="Scherer S.E."/>
            <person name="Worley K.C."/>
            <person name="Muzny D.M."/>
            <person name="Gibbs R."/>
        </authorList>
    </citation>
    <scope>NUCLEOTIDE SEQUENCE</scope>
    <source>
        <strain evidence="4">Brora</strain>
    </source>
</reference>
<evidence type="ECO:0000256" key="2">
    <source>
        <dbReference type="SAM" id="Phobius"/>
    </source>
</evidence>
<feature type="region of interest" description="Disordered" evidence="1">
    <location>
        <begin position="1"/>
        <end position="25"/>
    </location>
</feature>
<dbReference type="HOGENOM" id="CLU_730194_0_0_1"/>
<evidence type="ECO:0000256" key="1">
    <source>
        <dbReference type="SAM" id="MobiDB-lite"/>
    </source>
</evidence>
<dbReference type="EMBL" id="AFFK01016388">
    <property type="status" value="NOT_ANNOTATED_CDS"/>
    <property type="molecule type" value="Genomic_DNA"/>
</dbReference>